<dbReference type="InterPro" id="IPR009081">
    <property type="entry name" value="PP-bd_ACP"/>
</dbReference>
<dbReference type="InterPro" id="IPR001031">
    <property type="entry name" value="Thioesterase"/>
</dbReference>
<feature type="region of interest" description="Disordered" evidence="4">
    <location>
        <begin position="2411"/>
        <end position="2431"/>
    </location>
</feature>
<comment type="cofactor">
    <cofactor evidence="1">
        <name>pantetheine 4'-phosphate</name>
        <dbReference type="ChEBI" id="CHEBI:47942"/>
    </cofactor>
</comment>
<comment type="caution">
    <text evidence="6">The sequence shown here is derived from an EMBL/GenBank/DDBJ whole genome shotgun (WGS) entry which is preliminary data.</text>
</comment>
<dbReference type="PANTHER" id="PTHR45527">
    <property type="entry name" value="NONRIBOSOMAL PEPTIDE SYNTHETASE"/>
    <property type="match status" value="1"/>
</dbReference>
<dbReference type="Proteomes" id="UP001596242">
    <property type="component" value="Unassembled WGS sequence"/>
</dbReference>
<feature type="domain" description="Carrier" evidence="5">
    <location>
        <begin position="3166"/>
        <end position="3241"/>
    </location>
</feature>
<dbReference type="Pfam" id="PF13193">
    <property type="entry name" value="AMP-binding_C"/>
    <property type="match status" value="3"/>
</dbReference>
<gene>
    <name evidence="6" type="ORF">ACFP50_18295</name>
</gene>
<keyword evidence="3" id="KW-0597">Phosphoprotein</keyword>
<evidence type="ECO:0000256" key="1">
    <source>
        <dbReference type="ARBA" id="ARBA00001957"/>
    </source>
</evidence>
<dbReference type="Gene3D" id="3.30.300.30">
    <property type="match status" value="3"/>
</dbReference>
<dbReference type="PROSITE" id="PS00012">
    <property type="entry name" value="PHOSPHOPANTETHEINE"/>
    <property type="match status" value="1"/>
</dbReference>
<dbReference type="InterPro" id="IPR006162">
    <property type="entry name" value="Ppantetheine_attach_site"/>
</dbReference>
<dbReference type="Gene3D" id="2.30.38.10">
    <property type="entry name" value="Luciferase, Domain 3"/>
    <property type="match status" value="3"/>
</dbReference>
<dbReference type="InterPro" id="IPR036736">
    <property type="entry name" value="ACP-like_sf"/>
</dbReference>
<dbReference type="InterPro" id="IPR001242">
    <property type="entry name" value="Condensation_dom"/>
</dbReference>
<dbReference type="Gene3D" id="1.10.1200.10">
    <property type="entry name" value="ACP-like"/>
    <property type="match status" value="3"/>
</dbReference>
<dbReference type="Pfam" id="PF00501">
    <property type="entry name" value="AMP-binding"/>
    <property type="match status" value="3"/>
</dbReference>
<feature type="domain" description="Carrier" evidence="5">
    <location>
        <begin position="1038"/>
        <end position="1113"/>
    </location>
</feature>
<dbReference type="SUPFAM" id="SSF52777">
    <property type="entry name" value="CoA-dependent acyltransferases"/>
    <property type="match status" value="6"/>
</dbReference>
<evidence type="ECO:0000313" key="6">
    <source>
        <dbReference type="EMBL" id="MFC6057338.1"/>
    </source>
</evidence>
<organism evidence="6 7">
    <name type="scientific">Streptomyces pratens</name>
    <dbReference type="NCBI Taxonomy" id="887456"/>
    <lineage>
        <taxon>Bacteria</taxon>
        <taxon>Bacillati</taxon>
        <taxon>Actinomycetota</taxon>
        <taxon>Actinomycetes</taxon>
        <taxon>Kitasatosporales</taxon>
        <taxon>Streptomycetaceae</taxon>
        <taxon>Streptomyces</taxon>
    </lineage>
</organism>
<dbReference type="Pfam" id="PF00975">
    <property type="entry name" value="Thioesterase"/>
    <property type="match status" value="1"/>
</dbReference>
<accession>A0ABW1M2A7</accession>
<dbReference type="InterPro" id="IPR010071">
    <property type="entry name" value="AA_adenyl_dom"/>
</dbReference>
<dbReference type="Gene3D" id="3.30.559.30">
    <property type="entry name" value="Nonribosomal peptide synthetase, condensation domain"/>
    <property type="match status" value="3"/>
</dbReference>
<dbReference type="CDD" id="cd19531">
    <property type="entry name" value="LCL_NRPS-like"/>
    <property type="match status" value="3"/>
</dbReference>
<dbReference type="SMART" id="SM00823">
    <property type="entry name" value="PKS_PP"/>
    <property type="match status" value="3"/>
</dbReference>
<dbReference type="EMBL" id="JBHSPT010000041">
    <property type="protein sequence ID" value="MFC6057338.1"/>
    <property type="molecule type" value="Genomic_DNA"/>
</dbReference>
<reference evidence="7" key="1">
    <citation type="journal article" date="2019" name="Int. J. Syst. Evol. Microbiol.">
        <title>The Global Catalogue of Microorganisms (GCM) 10K type strain sequencing project: providing services to taxonomists for standard genome sequencing and annotation.</title>
        <authorList>
            <consortium name="The Broad Institute Genomics Platform"/>
            <consortium name="The Broad Institute Genome Sequencing Center for Infectious Disease"/>
            <person name="Wu L."/>
            <person name="Ma J."/>
        </authorList>
    </citation>
    <scope>NUCLEOTIDE SEQUENCE [LARGE SCALE GENOMIC DNA]</scope>
    <source>
        <strain evidence="7">JCM 12763</strain>
    </source>
</reference>
<dbReference type="NCBIfam" id="NF003417">
    <property type="entry name" value="PRK04813.1"/>
    <property type="match status" value="3"/>
</dbReference>
<dbReference type="InterPro" id="IPR000873">
    <property type="entry name" value="AMP-dep_synth/lig_dom"/>
</dbReference>
<feature type="compositionally biased region" description="Low complexity" evidence="4">
    <location>
        <begin position="49"/>
        <end position="62"/>
    </location>
</feature>
<dbReference type="InterPro" id="IPR029058">
    <property type="entry name" value="AB_hydrolase_fold"/>
</dbReference>
<dbReference type="CDD" id="cd12117">
    <property type="entry name" value="A_NRPS_Srf_like"/>
    <property type="match status" value="1"/>
</dbReference>
<dbReference type="InterPro" id="IPR045851">
    <property type="entry name" value="AMP-bd_C_sf"/>
</dbReference>
<dbReference type="InterPro" id="IPR025110">
    <property type="entry name" value="AMP-bd_C"/>
</dbReference>
<feature type="region of interest" description="Disordered" evidence="4">
    <location>
        <begin position="27"/>
        <end position="62"/>
    </location>
</feature>
<dbReference type="Gene3D" id="3.40.50.980">
    <property type="match status" value="6"/>
</dbReference>
<evidence type="ECO:0000256" key="4">
    <source>
        <dbReference type="SAM" id="MobiDB-lite"/>
    </source>
</evidence>
<dbReference type="SUPFAM" id="SSF47336">
    <property type="entry name" value="ACP-like"/>
    <property type="match status" value="3"/>
</dbReference>
<evidence type="ECO:0000256" key="2">
    <source>
        <dbReference type="ARBA" id="ARBA00022450"/>
    </source>
</evidence>
<dbReference type="RefSeq" id="WP_386398858.1">
    <property type="nucleotide sequence ID" value="NZ_JBHSPT010000041.1"/>
</dbReference>
<dbReference type="PROSITE" id="PS50075">
    <property type="entry name" value="CARRIER"/>
    <property type="match status" value="3"/>
</dbReference>
<feature type="region of interest" description="Disordered" evidence="4">
    <location>
        <begin position="2093"/>
        <end position="2114"/>
    </location>
</feature>
<dbReference type="NCBIfam" id="TIGR01733">
    <property type="entry name" value="AA-adenyl-dom"/>
    <property type="match status" value="3"/>
</dbReference>
<evidence type="ECO:0000259" key="5">
    <source>
        <dbReference type="PROSITE" id="PS50075"/>
    </source>
</evidence>
<dbReference type="Gene3D" id="3.40.50.1820">
    <property type="entry name" value="alpha/beta hydrolase"/>
    <property type="match status" value="1"/>
</dbReference>
<dbReference type="SUPFAM" id="SSF53474">
    <property type="entry name" value="alpha/beta-Hydrolases"/>
    <property type="match status" value="1"/>
</dbReference>
<dbReference type="SUPFAM" id="SSF56801">
    <property type="entry name" value="Acetyl-CoA synthetase-like"/>
    <property type="match status" value="3"/>
</dbReference>
<evidence type="ECO:0000313" key="7">
    <source>
        <dbReference type="Proteomes" id="UP001596242"/>
    </source>
</evidence>
<feature type="compositionally biased region" description="Basic and acidic residues" evidence="4">
    <location>
        <begin position="3529"/>
        <end position="3552"/>
    </location>
</feature>
<dbReference type="InterPro" id="IPR020806">
    <property type="entry name" value="PKS_PP-bd"/>
</dbReference>
<feature type="region of interest" description="Disordered" evidence="4">
    <location>
        <begin position="3516"/>
        <end position="3552"/>
    </location>
</feature>
<dbReference type="Pfam" id="PF00550">
    <property type="entry name" value="PP-binding"/>
    <property type="match status" value="3"/>
</dbReference>
<dbReference type="Gene3D" id="3.30.559.10">
    <property type="entry name" value="Chloramphenicol acetyltransferase-like domain"/>
    <property type="match status" value="3"/>
</dbReference>
<keyword evidence="7" id="KW-1185">Reference proteome</keyword>
<dbReference type="Pfam" id="PF00668">
    <property type="entry name" value="Condensation"/>
    <property type="match status" value="3"/>
</dbReference>
<sequence>MTIQESTPGADSRLAAARELMRRRVRSALADTAAGPDRTAVPESPAPAAPGAGPAAAGPDDAPVASFAQERMWLVDRMRGDAPGYAVPEVVRLRGPLRRGLLSRSLTTVVERHTPLRTVFEERDGQPVPRVLPAPREVPLPLLDLTPADGGPADREAAARDAGRRALDLAREEAGRPFDLTTGPLLRALLIRLAEDDHVLVLVVHHIATDGWSMTLLWQELSEGYAALLQGRPPRTPELPVAYQDHARRERERFAGGGLDAGLRHWEERLASLEPLELPTDRPRPTRRSGAGHTVPFTLDRELTERLRRLAESRGVTLFMTLLAGFQAVLARVSGSTDIAVGTPVAGRDRVELEPLIGFFVNTLVLRTDLSGEIGFQELLGRVRRVSLDAYDRQEVPFDQLVEHLSPERSGDRNPLVQVMFAAASDETATLRLPGVGVEPVACDFGASLFDLSVFVAEGADRCTGSLVVDTDLFDPATAELFLGHYLELLAAAADAPDRPLAELLPGAGAAARLVTGGHGTVREDLTPTTPAALFAAAARRSPGATAVVCGPKQLDYAELDARADALAARLRAAGVGRETSVGLLMDRSVHLPVAMLAVLKAGGAYVPLNPTFPVARLRWILECTGARLLLTDPALAGHEVVTGSTVPVLDAIAASAPGPGVPAGPDASASTPEQLAYVMFTSGSTGEPKGIGVTQANVAALARDSAFGGAHRRVLAHSPLAFDASTYELWTPLLTGGTVVMAPPGRTGTDMLARLVREHGVTAMFLTAALFDLVVEERVELLTELREVWTGGEAANPESFRRALEAAPGTVVANVYGPTETTTFATVHRLDARAGGAVAGRVPIGSALDDTRLYVLDERDRPVPEGAVGELCVGGTGLARGYLGRPGLTADRFAVDPYGPPGARMYRTGDLARRRPDGTVDYLGRADQQVKIRGFRIEPGEIEAELARCAGVGRAAVVVREDTPGEPCLVAYVVTAPGADAGTEELHRVLAERLPAYMRPTAIVPVPGLPTTPNGKLDRRALPAPGEHAPRRAAFAAPETGTERLAAEVWGEVLGSGLVGRKDDFFALGGHSLRATRAVSRLGARLGTEVPLRLLFEHPVLERFAAALDALRRDAPDGAVDRVLPRPAGTTAPLSFAQQRLWFLNQLEPGRPDYNIPVAVRLEGALDAEALLEALRAVVARHEVLRSRLTEGPDGPVQHVEPVEVFAPLVTDLGALAPEEARSRALGLAHGDAAAPFDLTRAPLLRARLVRLHAEEHLLVLVLHHTVGDGWSMPVLWRELSDGYAALRHGRRPAPARLPVQYGDYAHWQQRRMAAGAADAGLAHWRERLAGLPALELPTDRPRPHTRSGAGGTLAFELTPELAKRLGALGRERGATLFMVLLAGFQALLARWTGQADLAVGSPVAGRDRTELEPLVGFFVNTLVLRTDLSGDPSFDEAVRRVRETTLAAFEHRDVPFDRLVEELRPERDLSRNPLFDVLFQLHPEQLDTLPLEGLRTTSLDTANGTAKFDLSLALTEHPGGLTATLSYASDLFDRTTVERFGAHYARLLASAAADPAAPLSRVDVLTDEERAALLGDGAADGTPPPAGPGTLHARVEEQARRRPDAVAVTCEGRSTTYGELDAAANRLAHRLQEIGAAPGTTVAVATGRGVRTVVTVLAVLKAGAAYVPVDPRQPAERIRTVLADSAARVVVTETAADGGPAWARPDDPSAGLPDGVLVLDLGRERAVVDALPVTPPSVTSGPDDLAYLLYTSGSTGRPKGVAVPHAAITGYLAALTGTFGIGADDTVLARTALTFDPSVRDLFAPLTTGGRVVLAGAEEADDPDALAALLHTERITAVLSVVPSMLALLVAASDGPAEALRLVMTTGEALTAPLAAAALTLGAPERLRLVNQYGPTECTNTTTYHVVTDEDVARGRVPIGRPLPGARVRVLGPRLELLPAGAVGELFIAGRGVARGYLGDPGRTATAYVPDPYGPPGSRMYRTGDLARLRSDGVLEFHGRRDNQVKVRGHRVELGEVEAAVLRHPVVARAAVAPHGEGSDKTLVAYVEWHADGAPAGGVAEVLDTVRGILPAAFVPSSVVVLDALPLTPNGKTDRKALPAPAPGAGGTARTHVAPRTALERTVAEVWEEVLGDGPVGVRDHFFERGGHSLKATRVVSRLRRLLGLDVPMRSLFQHPVAEDFARALASLGADEEWGIPVLPEGSAPLSFGQQRLWLLDRLQPGRPDYNMPGALRLSGALGTDAALGALRDVVARHAVLRSRVEEDGPAGSARLVTEPLAVFAPAFTDLSGEDAGAAERKARALAAADAAEPFDLSQAPLVRARLVRTAPREHLLVVVAHHAAFDGWSVGVFWRDFFAAYRTRTEGAEQQEPLAVSYRDFAAWQRDRLTGELLERQLDHWRERLAGLAPLELPTDRPRPASPSGRGDRHSFTVPAPLVERLRALGRGREATLFMVLLAGVQALLGRWAGAHDVAVGSPVAGRDRGELEPLVGFFVNNLVLRGDLSDDPAFGELVARARDTALEAYAHQEVPFERLVEELRPERDLSRNPLFQVMLVLNEETRPPLLPAGLAAEPVELDSSASKFDLSLYFSEEDGELRGEAVFATDLFGRATVARMTGALLELLSAVVAAPDTRVGALPLLAAGGAEEAVAGQWNATAEPVPDRPLHVRIGEQAARTPRAAAVDDGGERLDYAGLWELSGRVAARLAALGAGPGTAVAVGVERSVLLPVVLLGVLRAGACYVPVDPDYPAERIGHMLSDSGARLLIASGEPDGAPEAPAGVRVLDVAGLVGLEPVPAAAPAPVRPQELAYVLYTSGSTGRPKGVMVPHRALANFAHDMERRLGLAPGDVVAAVTTASFDIAVLELLVPLACGAAVRVVDRETARDGRLLAKELDAAGATVVQATPATWHQLMEAGWQDPVVRALCGGEALPTALAARMRSALGTVWNVYGPTETTVWSTAHRLSPGAPEGPVPIGTALANTRLHVLDDRLRPLPVGVFGELYIGGDGVARGYHDRPGLTAERFVASPFDDGGRLYRTGDLVRRLPDGSLEYRSRADGQVKVRGHRIELGEIEAALARRPGVAAAAAAVHGTGVDAVLVGYVVLRDGVGDPAALRDALREELPGPMVPGVMTVLERLPLTPNGKLDRRALPAPAAGAVRTGEAPHVAPRDTTELRMARLWERALGTGPVGVRDDFFALGGHSLKAFELMSAVRAEFGVELPLNLVFRRPTVELLCEALPEAAAASGRLLVPLADGDGDRPPLVLFHPRGGDVVCYLDLVRELAATGDGARRVLGIEAVGVNTDDQPLDRVPAMADRYLAALRVEVPSGPYLLAGWSFGGTVAFEVAARLRAAGERVAFLGLIDSAAPGPVARAEADPGDDDLLRHGLAAGLDAEEVRALDEEALLDALVRKGRENGSLSRTAAPWALRRMLRVAAANGTAAATYRAETVLDVPVHLFTVSEVHADLATPLVDPAPWRARARAVHHVKIPGNHHTLVDSPHSAVLAARLAKALATVRPASGTRYSHPGRSGGRDLRPPVRRDDPSLRRPTDTPT</sequence>
<feature type="domain" description="Carrier" evidence="5">
    <location>
        <begin position="2116"/>
        <end position="2191"/>
    </location>
</feature>
<name>A0ABW1M2A7_9ACTN</name>
<dbReference type="PANTHER" id="PTHR45527:SF1">
    <property type="entry name" value="FATTY ACID SYNTHASE"/>
    <property type="match status" value="1"/>
</dbReference>
<keyword evidence="2" id="KW-0596">Phosphopantetheine</keyword>
<evidence type="ECO:0000256" key="3">
    <source>
        <dbReference type="ARBA" id="ARBA00022553"/>
    </source>
</evidence>
<protein>
    <submittedName>
        <fullName evidence="6">Amino acid adenylation domain-containing protein</fullName>
    </submittedName>
</protein>
<dbReference type="InterPro" id="IPR020845">
    <property type="entry name" value="AMP-binding_CS"/>
</dbReference>
<dbReference type="InterPro" id="IPR023213">
    <property type="entry name" value="CAT-like_dom_sf"/>
</dbReference>
<dbReference type="CDD" id="cd05930">
    <property type="entry name" value="A_NRPS"/>
    <property type="match status" value="1"/>
</dbReference>
<proteinExistence type="predicted"/>
<dbReference type="PROSITE" id="PS00455">
    <property type="entry name" value="AMP_BINDING"/>
    <property type="match status" value="3"/>
</dbReference>